<dbReference type="EMBL" id="JAYKXP010000047">
    <property type="protein sequence ID" value="KAK7037414.1"/>
    <property type="molecule type" value="Genomic_DNA"/>
</dbReference>
<reference evidence="2 3" key="1">
    <citation type="submission" date="2024-01" db="EMBL/GenBank/DDBJ databases">
        <title>A draft genome for a cacao thread blight-causing isolate of Paramarasmius palmivorus.</title>
        <authorList>
            <person name="Baruah I.K."/>
            <person name="Bukari Y."/>
            <person name="Amoako-Attah I."/>
            <person name="Meinhardt L.W."/>
            <person name="Bailey B.A."/>
            <person name="Cohen S.P."/>
        </authorList>
    </citation>
    <scope>NUCLEOTIDE SEQUENCE [LARGE SCALE GENOMIC DNA]</scope>
    <source>
        <strain evidence="2 3">GH-12</strain>
    </source>
</reference>
<evidence type="ECO:0000256" key="1">
    <source>
        <dbReference type="SAM" id="MobiDB-lite"/>
    </source>
</evidence>
<keyword evidence="3" id="KW-1185">Reference proteome</keyword>
<comment type="caution">
    <text evidence="2">The sequence shown here is derived from an EMBL/GenBank/DDBJ whole genome shotgun (WGS) entry which is preliminary data.</text>
</comment>
<feature type="region of interest" description="Disordered" evidence="1">
    <location>
        <begin position="1"/>
        <end position="45"/>
    </location>
</feature>
<name>A0AAW0CEH2_9AGAR</name>
<accession>A0AAW0CEH2</accession>
<dbReference type="Proteomes" id="UP001383192">
    <property type="component" value="Unassembled WGS sequence"/>
</dbReference>
<proteinExistence type="predicted"/>
<gene>
    <name evidence="2" type="ORF">VNI00_011164</name>
</gene>
<evidence type="ECO:0000313" key="3">
    <source>
        <dbReference type="Proteomes" id="UP001383192"/>
    </source>
</evidence>
<sequence length="120" mass="13070">MLNRRSPPLASPNQAAFATPPANKAVERSSTPHNTAQEPPSVEGTPTLAADIFRLLSYEVLLRRKLSLGLNAHSMPQGPHRPVSLRRMAKLPDSAVSERQSRYYGGALFSSPSLLNLKLV</sequence>
<protein>
    <submittedName>
        <fullName evidence="2">Uncharacterized protein</fullName>
    </submittedName>
</protein>
<organism evidence="2 3">
    <name type="scientific">Paramarasmius palmivorus</name>
    <dbReference type="NCBI Taxonomy" id="297713"/>
    <lineage>
        <taxon>Eukaryota</taxon>
        <taxon>Fungi</taxon>
        <taxon>Dikarya</taxon>
        <taxon>Basidiomycota</taxon>
        <taxon>Agaricomycotina</taxon>
        <taxon>Agaricomycetes</taxon>
        <taxon>Agaricomycetidae</taxon>
        <taxon>Agaricales</taxon>
        <taxon>Marasmiineae</taxon>
        <taxon>Marasmiaceae</taxon>
        <taxon>Paramarasmius</taxon>
    </lineage>
</organism>
<dbReference type="AlphaFoldDB" id="A0AAW0CEH2"/>
<evidence type="ECO:0000313" key="2">
    <source>
        <dbReference type="EMBL" id="KAK7037414.1"/>
    </source>
</evidence>
<feature type="compositionally biased region" description="Polar residues" evidence="1">
    <location>
        <begin position="28"/>
        <end position="38"/>
    </location>
</feature>